<feature type="compositionally biased region" description="Acidic residues" evidence="2">
    <location>
        <begin position="36"/>
        <end position="46"/>
    </location>
</feature>
<feature type="region of interest" description="Disordered" evidence="2">
    <location>
        <begin position="156"/>
        <end position="208"/>
    </location>
</feature>
<dbReference type="GO" id="GO:0005856">
    <property type="term" value="C:cytoskeleton"/>
    <property type="evidence" value="ECO:0007669"/>
    <property type="project" value="TreeGrafter"/>
</dbReference>
<dbReference type="AlphaFoldDB" id="A0A4D9D1L2"/>
<feature type="region of interest" description="Disordered" evidence="2">
    <location>
        <begin position="1"/>
        <end position="100"/>
    </location>
</feature>
<sequence>MDDGTSDDGHIKSPPVGMGNSLEGPGDLLSTARDFQDEEDAEEGEEHGEMRTARESNLELETLCDQWRGPAGQGGKGQQHKATDRADPAAPSQLVDNEYRGNLEKELQDTSQRLTARLKAAQQEVKTLGGVLKEDGKRVLSHRETDTAFVTGTVEEGERAEDMSGTGRPWTTAPIHLPTSAGTGQDDWGRRTSTASVSSLEDSTSSHFLRRTSLRASSSDPFGFATHPCHVSSRVSEALAEETGPGRRRGLAPLDTRVPKATSTASQQILANFIPPPRAAYHSHALSDTRQAFSPFSSQPPTPTRPGAVGSADRGRDKTVADTGNISERLSYSLPTRNHWYQPAQSESPLRWRREGREEGEEEEEEEEQEGLKGGTAVAMARSMGSAAPLPPSVLQIEEPSSEALLSFRVHQQDLELARLRRDRASSYREAKQLKRLYEEQRAVSSGLRQSAMEGRQREAVCGANQARLERQVVSLERELERVAGELAEGVLEREGWQEEIEGLRGQLKETQTRAEEGEAQLYRALEEQKGLLEEAREGERAAQLQRMRVFEGQLEAALDKFAGAREEVQRLRERAERQSREAQGLRRSLRVAQEEVLEKDAALAALQRAHRGLTDKYSLVVAQQAEELKDLRGVAREAEALREEALGLREEVEVLSGDAAEKVGLEQECASLLTMVEEQQGIIFALEEERGMLKQERQRTQVREAEWRARGKLWAKERAALEKEVRDLKLQLQRVLAR</sequence>
<feature type="compositionally biased region" description="Polar residues" evidence="2">
    <location>
        <begin position="322"/>
        <end position="336"/>
    </location>
</feature>
<dbReference type="Proteomes" id="UP000355283">
    <property type="component" value="Unassembled WGS sequence"/>
</dbReference>
<dbReference type="PANTHER" id="PTHR47357:SF1">
    <property type="entry name" value="SPINDLE POLE BODY COMPONENT 110"/>
    <property type="match status" value="1"/>
</dbReference>
<keyword evidence="4" id="KW-1185">Reference proteome</keyword>
<feature type="compositionally biased region" description="Basic and acidic residues" evidence="2">
    <location>
        <begin position="47"/>
        <end position="57"/>
    </location>
</feature>
<gene>
    <name evidence="3" type="ORF">NSK_003886</name>
</gene>
<organism evidence="3 4">
    <name type="scientific">Nannochloropsis salina CCMP1776</name>
    <dbReference type="NCBI Taxonomy" id="1027361"/>
    <lineage>
        <taxon>Eukaryota</taxon>
        <taxon>Sar</taxon>
        <taxon>Stramenopiles</taxon>
        <taxon>Ochrophyta</taxon>
        <taxon>Eustigmatophyceae</taxon>
        <taxon>Eustigmatales</taxon>
        <taxon>Monodopsidaceae</taxon>
        <taxon>Microchloropsis</taxon>
        <taxon>Microchloropsis salina</taxon>
    </lineage>
</organism>
<dbReference type="EMBL" id="SDOX01000017">
    <property type="protein sequence ID" value="TFJ84854.1"/>
    <property type="molecule type" value="Genomic_DNA"/>
</dbReference>
<keyword evidence="1" id="KW-0175">Coiled coil</keyword>
<evidence type="ECO:0000313" key="4">
    <source>
        <dbReference type="Proteomes" id="UP000355283"/>
    </source>
</evidence>
<feature type="coiled-coil region" evidence="1">
    <location>
        <begin position="466"/>
        <end position="659"/>
    </location>
</feature>
<feature type="compositionally biased region" description="Acidic residues" evidence="2">
    <location>
        <begin position="358"/>
        <end position="369"/>
    </location>
</feature>
<dbReference type="PANTHER" id="PTHR47357">
    <property type="entry name" value="COP1-INTERACTIVE PROTEIN 1"/>
    <property type="match status" value="1"/>
</dbReference>
<feature type="region of interest" description="Disordered" evidence="2">
    <location>
        <begin position="292"/>
        <end position="375"/>
    </location>
</feature>
<accession>A0A4D9D1L2</accession>
<evidence type="ECO:0000256" key="1">
    <source>
        <dbReference type="SAM" id="Coils"/>
    </source>
</evidence>
<evidence type="ECO:0000256" key="2">
    <source>
        <dbReference type="SAM" id="MobiDB-lite"/>
    </source>
</evidence>
<name>A0A4D9D1L2_9STRA</name>
<protein>
    <submittedName>
        <fullName evidence="3">Uncharacterized protein</fullName>
    </submittedName>
</protein>
<evidence type="ECO:0000313" key="3">
    <source>
        <dbReference type="EMBL" id="TFJ84854.1"/>
    </source>
</evidence>
<proteinExistence type="predicted"/>
<comment type="caution">
    <text evidence="3">The sequence shown here is derived from an EMBL/GenBank/DDBJ whole genome shotgun (WGS) entry which is preliminary data.</text>
</comment>
<reference evidence="3 4" key="1">
    <citation type="submission" date="2019-01" db="EMBL/GenBank/DDBJ databases">
        <title>Nuclear Genome Assembly of the Microalgal Biofuel strain Nannochloropsis salina CCMP1776.</title>
        <authorList>
            <person name="Hovde B."/>
        </authorList>
    </citation>
    <scope>NUCLEOTIDE SEQUENCE [LARGE SCALE GENOMIC DNA]</scope>
    <source>
        <strain evidence="3 4">CCMP1776</strain>
    </source>
</reference>
<dbReference type="GO" id="GO:0005200">
    <property type="term" value="F:structural constituent of cytoskeleton"/>
    <property type="evidence" value="ECO:0007669"/>
    <property type="project" value="TreeGrafter"/>
</dbReference>
<feature type="compositionally biased region" description="Polar residues" evidence="2">
    <location>
        <begin position="191"/>
        <end position="207"/>
    </location>
</feature>